<accession>A0A9W9C513</accession>
<feature type="region of interest" description="Disordered" evidence="1">
    <location>
        <begin position="46"/>
        <end position="70"/>
    </location>
</feature>
<gene>
    <name evidence="2" type="ORF">N0V89_011734</name>
</gene>
<organism evidence="2 3">
    <name type="scientific">Didymosphaeria variabile</name>
    <dbReference type="NCBI Taxonomy" id="1932322"/>
    <lineage>
        <taxon>Eukaryota</taxon>
        <taxon>Fungi</taxon>
        <taxon>Dikarya</taxon>
        <taxon>Ascomycota</taxon>
        <taxon>Pezizomycotina</taxon>
        <taxon>Dothideomycetes</taxon>
        <taxon>Pleosporomycetidae</taxon>
        <taxon>Pleosporales</taxon>
        <taxon>Massarineae</taxon>
        <taxon>Didymosphaeriaceae</taxon>
        <taxon>Didymosphaeria</taxon>
    </lineage>
</organism>
<reference evidence="2" key="1">
    <citation type="submission" date="2022-10" db="EMBL/GenBank/DDBJ databases">
        <title>Tapping the CABI collections for fungal endophytes: first genome assemblies for Collariella, Neodidymelliopsis, Ascochyta clinopodiicola, Didymella pomorum, Didymosphaeria variabile, Neocosmospora piperis and Neocucurbitaria cava.</title>
        <authorList>
            <person name="Hill R."/>
        </authorList>
    </citation>
    <scope>NUCLEOTIDE SEQUENCE</scope>
    <source>
        <strain evidence="2">IMI 356815</strain>
    </source>
</reference>
<feature type="compositionally biased region" description="Polar residues" evidence="1">
    <location>
        <begin position="91"/>
        <end position="109"/>
    </location>
</feature>
<comment type="caution">
    <text evidence="2">The sequence shown here is derived from an EMBL/GenBank/DDBJ whole genome shotgun (WGS) entry which is preliminary data.</text>
</comment>
<dbReference type="EMBL" id="JAPEUX010000009">
    <property type="protein sequence ID" value="KAJ4345601.1"/>
    <property type="molecule type" value="Genomic_DNA"/>
</dbReference>
<name>A0A9W9C513_9PLEO</name>
<evidence type="ECO:0000313" key="3">
    <source>
        <dbReference type="Proteomes" id="UP001140513"/>
    </source>
</evidence>
<proteinExistence type="predicted"/>
<evidence type="ECO:0000256" key="1">
    <source>
        <dbReference type="SAM" id="MobiDB-lite"/>
    </source>
</evidence>
<dbReference type="OrthoDB" id="5310629at2759"/>
<feature type="region of interest" description="Disordered" evidence="1">
    <location>
        <begin position="126"/>
        <end position="189"/>
    </location>
</feature>
<dbReference type="GeneID" id="80915264"/>
<feature type="region of interest" description="Disordered" evidence="1">
    <location>
        <begin position="89"/>
        <end position="109"/>
    </location>
</feature>
<keyword evidence="3" id="KW-1185">Reference proteome</keyword>
<feature type="compositionally biased region" description="Basic and acidic residues" evidence="1">
    <location>
        <begin position="49"/>
        <end position="69"/>
    </location>
</feature>
<dbReference type="AlphaFoldDB" id="A0A9W9C513"/>
<dbReference type="Proteomes" id="UP001140513">
    <property type="component" value="Unassembled WGS sequence"/>
</dbReference>
<dbReference type="RefSeq" id="XP_056065765.1">
    <property type="nucleotide sequence ID" value="XM_056220462.1"/>
</dbReference>
<feature type="compositionally biased region" description="Basic and acidic residues" evidence="1">
    <location>
        <begin position="139"/>
        <end position="149"/>
    </location>
</feature>
<evidence type="ECO:0000313" key="2">
    <source>
        <dbReference type="EMBL" id="KAJ4345601.1"/>
    </source>
</evidence>
<sequence length="225" mass="24419">MYLPPAIASRDPEALPEVPRLFGAFARHPLWGQWAGYGRAYAVRKATKHPPEDETCADKGKRNDGRNDTHIPALRRPLLRIRYKRPPISPISRQSTFPHKTSAAVSTRTPYIDTSTPAINAAPVELDSIPASPGPVQRRATEEEKDRKGNVVSPGLGEVDEAEAELLGEGGKSGRGEVTQKRAAMLARRGKDPGVIVDLPKEPTAEEVLAAKATEGVTTPAVERR</sequence>
<protein>
    <submittedName>
        <fullName evidence="2">Uncharacterized protein</fullName>
    </submittedName>
</protein>